<reference evidence="2" key="1">
    <citation type="submission" date="2016-10" db="EMBL/GenBank/DDBJ databases">
        <authorList>
            <person name="Jeantristanb JTB J.-T."/>
            <person name="Ricardo R."/>
        </authorList>
    </citation>
    <scope>NUCLEOTIDE SEQUENCE [LARGE SCALE GENOMIC DNA]</scope>
</reference>
<proteinExistence type="predicted"/>
<name>A0A2X0MVL7_9BASI</name>
<dbReference type="STRING" id="289078.A0A2X0MVL7"/>
<gene>
    <name evidence="1" type="ORF">BZ3500_MVSOF-1268-A1-R1_CHR4-1G06637</name>
</gene>
<sequence length="106" mass="11571">MVASGSAPATAGSSIEVLKLFVKAGSELFRYQRLWDEAAAHFAPDALARSLPSTLELCLQSSIWIDPGTFLGKPMMVVHTVALMRCMLQEWARENARGFTLTSVDV</sequence>
<evidence type="ECO:0000313" key="2">
    <source>
        <dbReference type="Proteomes" id="UP000249723"/>
    </source>
</evidence>
<accession>A0A2X0MVL7</accession>
<dbReference type="AlphaFoldDB" id="A0A2X0MVL7"/>
<keyword evidence="2" id="KW-1185">Reference proteome</keyword>
<protein>
    <submittedName>
        <fullName evidence="1">BZ3500_MvSof-1268-A1-R1_Chr4-1g06637 protein</fullName>
    </submittedName>
</protein>
<dbReference type="Proteomes" id="UP000249723">
    <property type="component" value="Unassembled WGS sequence"/>
</dbReference>
<organism evidence="1 2">
    <name type="scientific">Microbotryum saponariae</name>
    <dbReference type="NCBI Taxonomy" id="289078"/>
    <lineage>
        <taxon>Eukaryota</taxon>
        <taxon>Fungi</taxon>
        <taxon>Dikarya</taxon>
        <taxon>Basidiomycota</taxon>
        <taxon>Pucciniomycotina</taxon>
        <taxon>Microbotryomycetes</taxon>
        <taxon>Microbotryales</taxon>
        <taxon>Microbotryaceae</taxon>
        <taxon>Microbotryum</taxon>
    </lineage>
</organism>
<evidence type="ECO:0000313" key="1">
    <source>
        <dbReference type="EMBL" id="SCZ96704.1"/>
    </source>
</evidence>
<dbReference type="EMBL" id="FMWP01000091">
    <property type="protein sequence ID" value="SCZ96704.1"/>
    <property type="molecule type" value="Genomic_DNA"/>
</dbReference>